<dbReference type="EMBL" id="BKCJ011428981">
    <property type="protein sequence ID" value="GFD32871.1"/>
    <property type="molecule type" value="Genomic_DNA"/>
</dbReference>
<sequence length="90" mass="9750">MISGRGSVRVSVIGKQLVVSGVNLADPFARGVGTQPGRLKAWPGRTVEVVQLNVDVERQMAGGCAAEDRHRHTAARAFRHMNENALEMVE</sequence>
<accession>A0A699VHV9</accession>
<name>A0A699VHV9_TANCI</name>
<gene>
    <name evidence="1" type="ORF">Tci_904840</name>
</gene>
<reference evidence="1" key="1">
    <citation type="journal article" date="2019" name="Sci. Rep.">
        <title>Draft genome of Tanacetum cinerariifolium, the natural source of mosquito coil.</title>
        <authorList>
            <person name="Yamashiro T."/>
            <person name="Shiraishi A."/>
            <person name="Satake H."/>
            <person name="Nakayama K."/>
        </authorList>
    </citation>
    <scope>NUCLEOTIDE SEQUENCE</scope>
</reference>
<evidence type="ECO:0000313" key="1">
    <source>
        <dbReference type="EMBL" id="GFD32871.1"/>
    </source>
</evidence>
<dbReference type="AlphaFoldDB" id="A0A699VHV9"/>
<comment type="caution">
    <text evidence="1">The sequence shown here is derived from an EMBL/GenBank/DDBJ whole genome shotgun (WGS) entry which is preliminary data.</text>
</comment>
<proteinExistence type="predicted"/>
<protein>
    <submittedName>
        <fullName evidence="1">Uncharacterized protein</fullName>
    </submittedName>
</protein>
<feature type="non-terminal residue" evidence="1">
    <location>
        <position position="90"/>
    </location>
</feature>
<organism evidence="1">
    <name type="scientific">Tanacetum cinerariifolium</name>
    <name type="common">Dalmatian daisy</name>
    <name type="synonym">Chrysanthemum cinerariifolium</name>
    <dbReference type="NCBI Taxonomy" id="118510"/>
    <lineage>
        <taxon>Eukaryota</taxon>
        <taxon>Viridiplantae</taxon>
        <taxon>Streptophyta</taxon>
        <taxon>Embryophyta</taxon>
        <taxon>Tracheophyta</taxon>
        <taxon>Spermatophyta</taxon>
        <taxon>Magnoliopsida</taxon>
        <taxon>eudicotyledons</taxon>
        <taxon>Gunneridae</taxon>
        <taxon>Pentapetalae</taxon>
        <taxon>asterids</taxon>
        <taxon>campanulids</taxon>
        <taxon>Asterales</taxon>
        <taxon>Asteraceae</taxon>
        <taxon>Asteroideae</taxon>
        <taxon>Anthemideae</taxon>
        <taxon>Anthemidinae</taxon>
        <taxon>Tanacetum</taxon>
    </lineage>
</organism>